<dbReference type="Gene3D" id="1.20.1070.10">
    <property type="entry name" value="Rhodopsin 7-helix transmembrane proteins"/>
    <property type="match status" value="1"/>
</dbReference>
<keyword evidence="9" id="KW-0675">Receptor</keyword>
<feature type="region of interest" description="Disordered" evidence="11">
    <location>
        <begin position="551"/>
        <end position="579"/>
    </location>
</feature>
<feature type="transmembrane region" description="Helical" evidence="12">
    <location>
        <begin position="295"/>
        <end position="316"/>
    </location>
</feature>
<reference evidence="15" key="1">
    <citation type="submission" date="2025-08" db="UniProtKB">
        <authorList>
            <consortium name="RefSeq"/>
        </authorList>
    </citation>
    <scope>IDENTIFICATION</scope>
    <source>
        <tissue evidence="15">Tentacle</tissue>
    </source>
</reference>
<dbReference type="SUPFAM" id="SSF52058">
    <property type="entry name" value="L domain-like"/>
    <property type="match status" value="1"/>
</dbReference>
<keyword evidence="2" id="KW-1003">Cell membrane</keyword>
<dbReference type="InterPro" id="IPR017452">
    <property type="entry name" value="GPCR_Rhodpsn_7TM"/>
</dbReference>
<dbReference type="PROSITE" id="PS51450">
    <property type="entry name" value="LRR"/>
    <property type="match status" value="1"/>
</dbReference>
<feature type="transmembrane region" description="Helical" evidence="12">
    <location>
        <begin position="428"/>
        <end position="452"/>
    </location>
</feature>
<feature type="transmembrane region" description="Helical" evidence="12">
    <location>
        <begin position="473"/>
        <end position="495"/>
    </location>
</feature>
<dbReference type="Pfam" id="PF13855">
    <property type="entry name" value="LRR_8"/>
    <property type="match status" value="1"/>
</dbReference>
<proteinExistence type="predicted"/>
<evidence type="ECO:0000256" key="5">
    <source>
        <dbReference type="ARBA" id="ARBA00022737"/>
    </source>
</evidence>
<evidence type="ECO:0000256" key="8">
    <source>
        <dbReference type="ARBA" id="ARBA00023136"/>
    </source>
</evidence>
<dbReference type="SUPFAM" id="SSF81321">
    <property type="entry name" value="Family A G protein-coupled receptor-like"/>
    <property type="match status" value="1"/>
</dbReference>
<feature type="transmembrane region" description="Helical" evidence="12">
    <location>
        <begin position="507"/>
        <end position="531"/>
    </location>
</feature>
<dbReference type="GO" id="GO:0009755">
    <property type="term" value="P:hormone-mediated signaling pathway"/>
    <property type="evidence" value="ECO:0007669"/>
    <property type="project" value="TreeGrafter"/>
</dbReference>
<keyword evidence="6 12" id="KW-1133">Transmembrane helix</keyword>
<dbReference type="RefSeq" id="XP_031566448.1">
    <property type="nucleotide sequence ID" value="XM_031710588.1"/>
</dbReference>
<dbReference type="FunCoup" id="A0A6P8IIV7">
    <property type="interactions" value="314"/>
</dbReference>
<evidence type="ECO:0000256" key="4">
    <source>
        <dbReference type="ARBA" id="ARBA00022692"/>
    </source>
</evidence>
<keyword evidence="4 12" id="KW-0812">Transmembrane</keyword>
<gene>
    <name evidence="15" type="primary">LOC116301517</name>
</gene>
<dbReference type="AlphaFoldDB" id="A0A6P8IIV7"/>
<dbReference type="PRINTS" id="PR00237">
    <property type="entry name" value="GPCRRHODOPSN"/>
</dbReference>
<keyword evidence="8 12" id="KW-0472">Membrane</keyword>
<evidence type="ECO:0000256" key="9">
    <source>
        <dbReference type="ARBA" id="ARBA00023170"/>
    </source>
</evidence>
<feature type="transmembrane region" description="Helical" evidence="12">
    <location>
        <begin position="336"/>
        <end position="362"/>
    </location>
</feature>
<keyword evidence="3" id="KW-0433">Leucine-rich repeat</keyword>
<dbReference type="GeneID" id="116301517"/>
<dbReference type="Proteomes" id="UP000515163">
    <property type="component" value="Unplaced"/>
</dbReference>
<dbReference type="Pfam" id="PF00001">
    <property type="entry name" value="7tm_1"/>
    <property type="match status" value="1"/>
</dbReference>
<dbReference type="PROSITE" id="PS50262">
    <property type="entry name" value="G_PROTEIN_RECEP_F1_2"/>
    <property type="match status" value="1"/>
</dbReference>
<dbReference type="InterPro" id="IPR003591">
    <property type="entry name" value="Leu-rich_rpt_typical-subtyp"/>
</dbReference>
<dbReference type="KEGG" id="aten:116301517"/>
<accession>A0A6P8IIV7</accession>
<feature type="transmembrane region" description="Helical" evidence="12">
    <location>
        <begin position="263"/>
        <end position="283"/>
    </location>
</feature>
<keyword evidence="14" id="KW-1185">Reference proteome</keyword>
<evidence type="ECO:0000256" key="7">
    <source>
        <dbReference type="ARBA" id="ARBA00023040"/>
    </source>
</evidence>
<sequence length="579" mass="65548">MVILSIQVRSETCSAPDHHVNNSYYGNSSCIRMPTLDTGLLFVKCRLRQMRDLGELLPHKNSVHTLDLFNNSIDGIEDDVFLSFDRLVTLNLSHNRIRHIGKDAFRGLESLQILDLSFNLMQTWDTIDVTKHLSFLIQLDVTSNPLSSPITQIASLSNLTTFKGLVSYSDPIRRNCIWCSLIRNPYSSLDVNKSIFRFQINCSRYTILPRINLSAFWKLNFSVICQEVPLHAKLCSAFCSRPYPSSYYSVHISHLCLQEIIKWTLPNIPIGVIAIVTNSIVMLTVASSRALRKNVAMLLVCNMALGDFLLGLFLVILTVLRRTISNSEYIEMSLSAGFFCGSLLTLVITAQCLSVLVGFLVVIERYLCIVFSMNPGIRITKSIAKLLLTGIWFIIIIIVSLPFALHMYLVPDDYSCINYKSPESHSTYVHYLQMVSIAISSCSYILYGHMFYTVRQSGLNVGIKRDVRMAKMILLVVSTNIFFSVAPTAIVYWTVNLETVGSSVTRFAIWNTVGLLFYGVNSCLNPFLYAFRNDKVLFELKKLLRYKRNPVTDVPKRNPQSTRSKLENSVLGVPERKIS</sequence>
<dbReference type="OrthoDB" id="676979at2759"/>
<dbReference type="PANTHER" id="PTHR24372:SF77">
    <property type="entry name" value="G-PROTEIN COUPLED RECEPTORS FAMILY 1 PROFILE DOMAIN-CONTAINING PROTEIN"/>
    <property type="match status" value="1"/>
</dbReference>
<organism evidence="14 15">
    <name type="scientific">Actinia tenebrosa</name>
    <name type="common">Australian red waratah sea anemone</name>
    <dbReference type="NCBI Taxonomy" id="6105"/>
    <lineage>
        <taxon>Eukaryota</taxon>
        <taxon>Metazoa</taxon>
        <taxon>Cnidaria</taxon>
        <taxon>Anthozoa</taxon>
        <taxon>Hexacorallia</taxon>
        <taxon>Actiniaria</taxon>
        <taxon>Actiniidae</taxon>
        <taxon>Actinia</taxon>
    </lineage>
</organism>
<comment type="subcellular location">
    <subcellularLocation>
        <location evidence="1">Cell membrane</location>
        <topology evidence="1">Multi-pass membrane protein</topology>
    </subcellularLocation>
</comment>
<feature type="transmembrane region" description="Helical" evidence="12">
    <location>
        <begin position="383"/>
        <end position="408"/>
    </location>
</feature>
<evidence type="ECO:0000313" key="14">
    <source>
        <dbReference type="Proteomes" id="UP000515163"/>
    </source>
</evidence>
<evidence type="ECO:0000256" key="1">
    <source>
        <dbReference type="ARBA" id="ARBA00004651"/>
    </source>
</evidence>
<evidence type="ECO:0000256" key="3">
    <source>
        <dbReference type="ARBA" id="ARBA00022614"/>
    </source>
</evidence>
<evidence type="ECO:0000256" key="11">
    <source>
        <dbReference type="SAM" id="MobiDB-lite"/>
    </source>
</evidence>
<keyword evidence="10" id="KW-0807">Transducer</keyword>
<evidence type="ECO:0000313" key="15">
    <source>
        <dbReference type="RefSeq" id="XP_031566448.1"/>
    </source>
</evidence>
<keyword evidence="7" id="KW-0297">G-protein coupled receptor</keyword>
<dbReference type="InterPro" id="IPR001611">
    <property type="entry name" value="Leu-rich_rpt"/>
</dbReference>
<dbReference type="PANTHER" id="PTHR24372">
    <property type="entry name" value="GLYCOPROTEIN HORMONE RECEPTOR"/>
    <property type="match status" value="1"/>
</dbReference>
<dbReference type="InterPro" id="IPR000276">
    <property type="entry name" value="GPCR_Rhodpsn"/>
</dbReference>
<dbReference type="GO" id="GO:0007189">
    <property type="term" value="P:adenylate cyclase-activating G protein-coupled receptor signaling pathway"/>
    <property type="evidence" value="ECO:0007669"/>
    <property type="project" value="TreeGrafter"/>
</dbReference>
<evidence type="ECO:0000259" key="13">
    <source>
        <dbReference type="PROSITE" id="PS50262"/>
    </source>
</evidence>
<evidence type="ECO:0000256" key="6">
    <source>
        <dbReference type="ARBA" id="ARBA00022989"/>
    </source>
</evidence>
<evidence type="ECO:0000256" key="12">
    <source>
        <dbReference type="SAM" id="Phobius"/>
    </source>
</evidence>
<dbReference type="Gene3D" id="3.80.10.10">
    <property type="entry name" value="Ribonuclease Inhibitor"/>
    <property type="match status" value="1"/>
</dbReference>
<feature type="domain" description="G-protein coupled receptors family 1 profile" evidence="13">
    <location>
        <begin position="277"/>
        <end position="529"/>
    </location>
</feature>
<name>A0A6P8IIV7_ACTTE</name>
<evidence type="ECO:0000256" key="2">
    <source>
        <dbReference type="ARBA" id="ARBA00022475"/>
    </source>
</evidence>
<evidence type="ECO:0000256" key="10">
    <source>
        <dbReference type="ARBA" id="ARBA00023224"/>
    </source>
</evidence>
<dbReference type="SMART" id="SM00369">
    <property type="entry name" value="LRR_TYP"/>
    <property type="match status" value="2"/>
</dbReference>
<dbReference type="InParanoid" id="A0A6P8IIV7"/>
<dbReference type="GO" id="GO:0005886">
    <property type="term" value="C:plasma membrane"/>
    <property type="evidence" value="ECO:0007669"/>
    <property type="project" value="UniProtKB-SubCell"/>
</dbReference>
<keyword evidence="5" id="KW-0677">Repeat</keyword>
<dbReference type="GO" id="GO:0008528">
    <property type="term" value="F:G protein-coupled peptide receptor activity"/>
    <property type="evidence" value="ECO:0007669"/>
    <property type="project" value="TreeGrafter"/>
</dbReference>
<dbReference type="InterPro" id="IPR032675">
    <property type="entry name" value="LRR_dom_sf"/>
</dbReference>
<protein>
    <submittedName>
        <fullName evidence="15">Follicle-stimulating hormone receptor-like</fullName>
    </submittedName>
</protein>